<gene>
    <name evidence="2" type="ORF">GMJLKIPL_4475</name>
</gene>
<organism evidence="2 3">
    <name type="scientific">Methylobacterium isbiliense</name>
    <dbReference type="NCBI Taxonomy" id="315478"/>
    <lineage>
        <taxon>Bacteria</taxon>
        <taxon>Pseudomonadati</taxon>
        <taxon>Pseudomonadota</taxon>
        <taxon>Alphaproteobacteria</taxon>
        <taxon>Hyphomicrobiales</taxon>
        <taxon>Methylobacteriaceae</taxon>
        <taxon>Methylobacterium</taxon>
    </lineage>
</organism>
<dbReference type="SUPFAM" id="SSF48452">
    <property type="entry name" value="TPR-like"/>
    <property type="match status" value="1"/>
</dbReference>
<evidence type="ECO:0000259" key="1">
    <source>
        <dbReference type="Pfam" id="PF22882"/>
    </source>
</evidence>
<dbReference type="EMBL" id="BPQQ01000058">
    <property type="protein sequence ID" value="GJE02526.1"/>
    <property type="molecule type" value="Genomic_DNA"/>
</dbReference>
<dbReference type="InterPro" id="IPR011990">
    <property type="entry name" value="TPR-like_helical_dom_sf"/>
</dbReference>
<dbReference type="RefSeq" id="WP_238239032.1">
    <property type="nucleotide sequence ID" value="NZ_BPQQ01000058.1"/>
</dbReference>
<dbReference type="Pfam" id="PF22882">
    <property type="entry name" value="GT-D-like"/>
    <property type="match status" value="1"/>
</dbReference>
<reference evidence="2" key="2">
    <citation type="submission" date="2021-08" db="EMBL/GenBank/DDBJ databases">
        <authorList>
            <person name="Tani A."/>
            <person name="Ola A."/>
            <person name="Ogura Y."/>
            <person name="Katsura K."/>
            <person name="Hayashi T."/>
        </authorList>
    </citation>
    <scope>NUCLEOTIDE SEQUENCE</scope>
    <source>
        <strain evidence="2">DSM 17168</strain>
    </source>
</reference>
<proteinExistence type="predicted"/>
<sequence>MSQSALEEIVSLVKSRSGNPVAYAGTIDYSAYDDFSILIAAIECKEFGWETGGLEVAEQMFKHLLSKNPDYAAAFYELAVVHRYQRRLREALTCAVQASCKAPDNVSYAVFLAHMFYANGCWDEGNAALDRIAPTNPHDRAQIAAMRGFGDYLKEFPRERARYITDAIRQRHYWMSVEEVAQAIKSAIRSQQGFALVRLGDGEGTFARVNPEDERRFADLYGYCRRFWVKFLLGESFDPTWTGYEALTAHLMPFVEQADILGVAYWDWLDYEYSIAAERTIPCLLNINRYVLENINCITLCNQDVHLQLHRTGMLAEIMRELQSVSVISCLEGLDARVKEMFGVKNVDIIRIPSENHAPHLANIVNRSSVSHFPKVFWEVMHSLARPHDGKVFLIAAGTFGKYYACVIKKHGGIALDMGSIVDGWMKLASRPFYASAFGIEDTNKSGEMSDSDK</sequence>
<dbReference type="Proteomes" id="UP001055153">
    <property type="component" value="Unassembled WGS sequence"/>
</dbReference>
<evidence type="ECO:0000313" key="2">
    <source>
        <dbReference type="EMBL" id="GJE02526.1"/>
    </source>
</evidence>
<accession>A0ABQ4SLG4</accession>
<reference evidence="2" key="1">
    <citation type="journal article" date="2021" name="Front. Microbiol.">
        <title>Comprehensive Comparative Genomics and Phenotyping of Methylobacterium Species.</title>
        <authorList>
            <person name="Alessa O."/>
            <person name="Ogura Y."/>
            <person name="Fujitani Y."/>
            <person name="Takami H."/>
            <person name="Hayashi T."/>
            <person name="Sahin N."/>
            <person name="Tani A."/>
        </authorList>
    </citation>
    <scope>NUCLEOTIDE SEQUENCE</scope>
    <source>
        <strain evidence="2">DSM 17168</strain>
    </source>
</reference>
<comment type="caution">
    <text evidence="2">The sequence shown here is derived from an EMBL/GenBank/DDBJ whole genome shotgun (WGS) entry which is preliminary data.</text>
</comment>
<dbReference type="Gene3D" id="1.25.40.10">
    <property type="entry name" value="Tetratricopeptide repeat domain"/>
    <property type="match status" value="1"/>
</dbReference>
<keyword evidence="3" id="KW-1185">Reference proteome</keyword>
<evidence type="ECO:0000313" key="3">
    <source>
        <dbReference type="Proteomes" id="UP001055153"/>
    </source>
</evidence>
<feature type="domain" description="GT-D fold-like" evidence="1">
    <location>
        <begin position="176"/>
        <end position="423"/>
    </location>
</feature>
<name>A0ABQ4SLG4_9HYPH</name>
<protein>
    <recommendedName>
        <fullName evidence="1">GT-D fold-like domain-containing protein</fullName>
    </recommendedName>
</protein>
<dbReference type="InterPro" id="IPR055171">
    <property type="entry name" value="GT-D-like"/>
</dbReference>